<keyword evidence="2" id="KW-1185">Reference proteome</keyword>
<proteinExistence type="predicted"/>
<accession>A0ACB9MP02</accession>
<dbReference type="EMBL" id="CM042888">
    <property type="protein sequence ID" value="KAI4326068.1"/>
    <property type="molecule type" value="Genomic_DNA"/>
</dbReference>
<protein>
    <submittedName>
        <fullName evidence="1">Uncharacterized protein</fullName>
    </submittedName>
</protein>
<gene>
    <name evidence="1" type="ORF">MLD38_031418</name>
</gene>
<dbReference type="Proteomes" id="UP001057402">
    <property type="component" value="Chromosome 9"/>
</dbReference>
<name>A0ACB9MP02_9MYRT</name>
<organism evidence="1 2">
    <name type="scientific">Melastoma candidum</name>
    <dbReference type="NCBI Taxonomy" id="119954"/>
    <lineage>
        <taxon>Eukaryota</taxon>
        <taxon>Viridiplantae</taxon>
        <taxon>Streptophyta</taxon>
        <taxon>Embryophyta</taxon>
        <taxon>Tracheophyta</taxon>
        <taxon>Spermatophyta</taxon>
        <taxon>Magnoliopsida</taxon>
        <taxon>eudicotyledons</taxon>
        <taxon>Gunneridae</taxon>
        <taxon>Pentapetalae</taxon>
        <taxon>rosids</taxon>
        <taxon>malvids</taxon>
        <taxon>Myrtales</taxon>
        <taxon>Melastomataceae</taxon>
        <taxon>Melastomatoideae</taxon>
        <taxon>Melastomateae</taxon>
        <taxon>Melastoma</taxon>
    </lineage>
</organism>
<evidence type="ECO:0000313" key="2">
    <source>
        <dbReference type="Proteomes" id="UP001057402"/>
    </source>
</evidence>
<sequence length="722" mass="76609">MLRIITRLIPHILLIIVSCSTVLGSPENDDRRDYIVYMGKLPDRVEVGSARYEDLLSQVLGRSFVPGTVTKIYKRSFNGFVAKLTKNEADKLKGQQGVVSVFPDRILQLHTTRSWDFLMRTKKEPRRKLAETNIIIGVVDTGIWPESESFGDAGLGPVPKKWKGVCNGGQNFTCNRKIIGARFYGSELDARDNQGHGTHTASTAAGLPVENTSFYGIARGTARGGVPGSRIAVYKVCGMDGCASSNILSAFDDAIADGVDIITASLGSQQPPPIEEDAVAIGSFHALAKGILTTQSAGNSGPKWQITASTAPWILSVAASTSDRKIITKVLTGSKTTAVGHSVNGFPSTGNIPIIYGKDAGQGTCDEASLKLCVEDCIAFEKVWKKILVCDNVQFGTLSALDNGAAGLIGPTSSPDVAFVEPIPFAALSTGDYGNFLSYLNQTRTPKANLLKSETIDDPTAPLVASFSSSGPNYNFPDIMKPDVTAPGVDILAAFSPRAPPSNSAGDTRRVSYNVLSGTSMSCPHVAGVAAYVKSFHPDWSPSIIKSAIMTTARPLHQNGSKEFSYGSGHVDPTKALEPGLVYEITNDDYVKLLCTLGINAAAITGNNVSCSKLPKLNAKDVNYPSVVLAINASQPFSFNITRTVLNVGPPHSTYNASIVAHPGVNVAVFPRTLHFESSGQKKAFSVSVSGVAPKQGEVLSSSLVWSDGGHVVKSPIVVYSP</sequence>
<comment type="caution">
    <text evidence="1">The sequence shown here is derived from an EMBL/GenBank/DDBJ whole genome shotgun (WGS) entry which is preliminary data.</text>
</comment>
<evidence type="ECO:0000313" key="1">
    <source>
        <dbReference type="EMBL" id="KAI4326068.1"/>
    </source>
</evidence>
<reference evidence="2" key="1">
    <citation type="journal article" date="2023" name="Front. Plant Sci.">
        <title>Chromosomal-level genome assembly of Melastoma candidum provides insights into trichome evolution.</title>
        <authorList>
            <person name="Zhong Y."/>
            <person name="Wu W."/>
            <person name="Sun C."/>
            <person name="Zou P."/>
            <person name="Liu Y."/>
            <person name="Dai S."/>
            <person name="Zhou R."/>
        </authorList>
    </citation>
    <scope>NUCLEOTIDE SEQUENCE [LARGE SCALE GENOMIC DNA]</scope>
</reference>